<dbReference type="GO" id="GO:0045211">
    <property type="term" value="C:postsynaptic membrane"/>
    <property type="evidence" value="ECO:0007669"/>
    <property type="project" value="TreeGrafter"/>
</dbReference>
<feature type="compositionally biased region" description="Basic and acidic residues" evidence="6">
    <location>
        <begin position="1005"/>
        <end position="1014"/>
    </location>
</feature>
<feature type="region of interest" description="Disordered" evidence="6">
    <location>
        <begin position="747"/>
        <end position="813"/>
    </location>
</feature>
<evidence type="ECO:0000256" key="2">
    <source>
        <dbReference type="ARBA" id="ARBA00023018"/>
    </source>
</evidence>
<feature type="compositionally biased region" description="Polar residues" evidence="6">
    <location>
        <begin position="1280"/>
        <end position="1292"/>
    </location>
</feature>
<feature type="repeat" description="ANK" evidence="4">
    <location>
        <begin position="289"/>
        <end position="321"/>
    </location>
</feature>
<dbReference type="Gene3D" id="1.25.40.20">
    <property type="entry name" value="Ankyrin repeat-containing domain"/>
    <property type="match status" value="2"/>
</dbReference>
<keyword evidence="2" id="KW-0770">Synapse</keyword>
<dbReference type="PROSITE" id="PS50106">
    <property type="entry name" value="PDZ"/>
    <property type="match status" value="1"/>
</dbReference>
<dbReference type="InterPro" id="IPR036770">
    <property type="entry name" value="Ankyrin_rpt-contain_sf"/>
</dbReference>
<dbReference type="InterPro" id="IPR036028">
    <property type="entry name" value="SH3-like_dom_sf"/>
</dbReference>
<feature type="compositionally biased region" description="Polar residues" evidence="6">
    <location>
        <begin position="1360"/>
        <end position="1370"/>
    </location>
</feature>
<reference evidence="10 11" key="1">
    <citation type="submission" date="2018-04" db="EMBL/GenBank/DDBJ databases">
        <authorList>
            <person name="Zhang X."/>
            <person name="Yuan J."/>
            <person name="Li F."/>
            <person name="Xiang J."/>
        </authorList>
    </citation>
    <scope>NUCLEOTIDE SEQUENCE [LARGE SCALE GENOMIC DNA]</scope>
    <source>
        <tissue evidence="10">Muscle</tissue>
    </source>
</reference>
<keyword evidence="4" id="KW-0040">ANK repeat</keyword>
<dbReference type="SUPFAM" id="SSF50044">
    <property type="entry name" value="SH3-domain"/>
    <property type="match status" value="1"/>
</dbReference>
<dbReference type="InterPro" id="IPR051569">
    <property type="entry name" value="SHANK"/>
</dbReference>
<dbReference type="EMBL" id="QCYY01002918">
    <property type="protein sequence ID" value="ROT66548.1"/>
    <property type="molecule type" value="Genomic_DNA"/>
</dbReference>
<feature type="compositionally biased region" description="Basic and acidic residues" evidence="6">
    <location>
        <begin position="1235"/>
        <end position="1248"/>
    </location>
</feature>
<dbReference type="InterPro" id="IPR001478">
    <property type="entry name" value="PDZ"/>
</dbReference>
<dbReference type="Pfam" id="PF00536">
    <property type="entry name" value="SAM_1"/>
    <property type="match status" value="1"/>
</dbReference>
<dbReference type="GO" id="GO:0043197">
    <property type="term" value="C:dendritic spine"/>
    <property type="evidence" value="ECO:0007669"/>
    <property type="project" value="TreeGrafter"/>
</dbReference>
<evidence type="ECO:0000259" key="9">
    <source>
        <dbReference type="PROSITE" id="PS50106"/>
    </source>
</evidence>
<feature type="compositionally biased region" description="Polar residues" evidence="6">
    <location>
        <begin position="1217"/>
        <end position="1234"/>
    </location>
</feature>
<dbReference type="Pfam" id="PF00595">
    <property type="entry name" value="PDZ"/>
    <property type="match status" value="1"/>
</dbReference>
<dbReference type="InterPro" id="IPR013761">
    <property type="entry name" value="SAM/pointed_sf"/>
</dbReference>
<dbReference type="InterPro" id="IPR001660">
    <property type="entry name" value="SAM"/>
</dbReference>
<protein>
    <submittedName>
        <fullName evidence="10">Putative SH3 and multiple ankyrin repeat domains protein 3 isoform X2</fullName>
    </submittedName>
</protein>
<dbReference type="SUPFAM" id="SSF48403">
    <property type="entry name" value="Ankyrin repeat"/>
    <property type="match status" value="1"/>
</dbReference>
<keyword evidence="1 5" id="KW-0728">SH3 domain</keyword>
<evidence type="ECO:0000256" key="5">
    <source>
        <dbReference type="PROSITE-ProRule" id="PRU00192"/>
    </source>
</evidence>
<feature type="domain" description="SAM" evidence="8">
    <location>
        <begin position="1557"/>
        <end position="1605"/>
    </location>
</feature>
<organism evidence="10 11">
    <name type="scientific">Penaeus vannamei</name>
    <name type="common">Whiteleg shrimp</name>
    <name type="synonym">Litopenaeus vannamei</name>
    <dbReference type="NCBI Taxonomy" id="6689"/>
    <lineage>
        <taxon>Eukaryota</taxon>
        <taxon>Metazoa</taxon>
        <taxon>Ecdysozoa</taxon>
        <taxon>Arthropoda</taxon>
        <taxon>Crustacea</taxon>
        <taxon>Multicrustacea</taxon>
        <taxon>Malacostraca</taxon>
        <taxon>Eumalacostraca</taxon>
        <taxon>Eucarida</taxon>
        <taxon>Decapoda</taxon>
        <taxon>Dendrobranchiata</taxon>
        <taxon>Penaeoidea</taxon>
        <taxon>Penaeidae</taxon>
        <taxon>Penaeus</taxon>
    </lineage>
</organism>
<evidence type="ECO:0000256" key="3">
    <source>
        <dbReference type="ARBA" id="ARBA00034105"/>
    </source>
</evidence>
<feature type="compositionally biased region" description="Basic residues" evidence="6">
    <location>
        <begin position="1089"/>
        <end position="1099"/>
    </location>
</feature>
<dbReference type="InterPro" id="IPR036034">
    <property type="entry name" value="PDZ_sf"/>
</dbReference>
<dbReference type="Pfam" id="PF12796">
    <property type="entry name" value="Ank_2"/>
    <property type="match status" value="2"/>
</dbReference>
<dbReference type="Proteomes" id="UP000283509">
    <property type="component" value="Unassembled WGS sequence"/>
</dbReference>
<dbReference type="InterPro" id="IPR002110">
    <property type="entry name" value="Ankyrin_rpt"/>
</dbReference>
<sequence length="1747" mass="190206">MTTSIRLGFSFVFFQSLIRSSSLSLCSLSVFCLPALSTATFTSYSLSLLCPSLLELRESFNYGLFCPPQNGRAGKFLDEERPLGDYPLTAPIGYLELKYKRRVYKMLHLEEKALRALHTRANLRRFLDYVKENNVEKVTKLCAKGLDPNFHCQDTGETPLSLAARIKKPAKMVMSIVNGGALLDYRTKDGVTAMHRAVQANNFEAVKTLLDLGASPNYRDSRGLTPLYYSVTHNTDPLLCEALLHDYAVIGACDNQGWQETHQACRNKLVQHLEHLLFYGADMNAQNASGNTPLHVCAVNNLEDCARVLLFRGCDKNALNYANQTPYQVAVIAGNMELGDVIKNHSIEDVVPFKEPPKYNPNRRISGAPLSRTHSDPRLEVCAVTKPPSPSPSSRSIPPFSSASSLSETSTGSSSTCTHPSEMDSEECASALGSASLNAGKWAGMDCCDMVSDSSGVCTSNSGSAESYDATPTDITHFDVGMLVVCLHQYTPHKQGHLDINAGDILEVTGSTDDGMLEGVIRGVTGVFPPQCVQEVRLRNPQAVRESLIAPQVARVQGRREMLVHQHYGTAPRLRKPVVNQASEPRTVVLHRGKKGFGFVLRGAKATSPLMERPNERGPALQYLDDVDPGGVADLAGLKKGDYLLRINGEDVSQASHEHVVNLIRKSGDLVQMMVVTPAPVTFTPHKPPIGNLGTIRRGCQTLPRKLPAEALDASMRENGDLMSRSAGQFPGGGPYGSSHYGVSHYTSGSQYGTPQGTPTIGTPVGTPPGLKVASIKARPSSKRMTAAEMEDMMTQSGSLPSSPPSTPTGRPPRVYASVAEMKKAKALKARQPLDLTRLHKGFHSTPDLKAEVTGTLPAFTIEEKRKSVSQEDLFVTALNERNSRHSLVCPPPHSSTLERITVGSPESKESWQSEAMPVSPGVQSSFRPTDCAKLYASPEEIKTVGYRSPEMMATLNRKNASVKSRSQSLPPSTNRPSVQRGSPDKDTSLDSGIYLTTYSTFRGTEGETSRSREVVSPSSAGKAPVSDTVTYARPKNNKSIHDRAESSSPSKAYTGPGSVASPAPDIPEPDYSSDEDHTYNSQDESQSKKTRTLKKKKPTVAFSPNLVTSTSESSDVPHYAAPAKHPTPLAGNFKDLIAQKAAERQARQDDGPEQTRQKEKTVPTGTKARPVPVVQREDSKSTLKMKNSRSCPHDFNLEDGDNSSSGVSSDQDVHQESNYVTVINTESDTISANKTDRFVRHGTRDDSSEASESSDEASDRTWILTNEKGSDSGKDSDSNGARRSGTLTRNAVSLVKLPPPQETTEPDLDTELDVGQGRIMSRSVDQDTISTLSSLSSLSSGSGSTGEREMQHSMHAGQVPSSAPSSLQMRATLPRPPSSASSSRGSSAPPVSQAIRATVTGTLGRSRPTTREQHWEVEGEPMAVREKSAPPTSRSSTLERDSYKKSTNVDTGETEYERSIEESLQLIRMHMDSLNEVNTLAGVPTRDQAGGGEMVLAPPPEFCDMSMAGAQGRKNNKTVIHIGEEEFDQPGRRGPNVHEEEEELLPRFRHKTLTEWTTRDTTEWLESIFMPEYKDSFEEQDIDGKKLMDINNESLINLGVRREGRDCAFPRSSSLAGGSGLFAWKRIGGSEECLLSLEEWVVRGIGGSGGSEECLLSFVFPRSLPKVLCLPDGRTFRPSGVILASVHYSLVGPSSRSPKRKQESRSLLSFIHRNDTVQCIPRRTTHAFDMKFAHEGGDSSPRGTEQ</sequence>
<feature type="compositionally biased region" description="Basic and acidic residues" evidence="6">
    <location>
        <begin position="1142"/>
        <end position="1162"/>
    </location>
</feature>
<evidence type="ECO:0000313" key="10">
    <source>
        <dbReference type="EMBL" id="ROT66548.1"/>
    </source>
</evidence>
<dbReference type="GO" id="GO:0030160">
    <property type="term" value="F:synaptic receptor adaptor activity"/>
    <property type="evidence" value="ECO:0007669"/>
    <property type="project" value="TreeGrafter"/>
</dbReference>
<dbReference type="Gene3D" id="2.30.30.40">
    <property type="entry name" value="SH3 Domains"/>
    <property type="match status" value="1"/>
</dbReference>
<evidence type="ECO:0000256" key="1">
    <source>
        <dbReference type="ARBA" id="ARBA00022443"/>
    </source>
</evidence>
<dbReference type="CDD" id="cd06746">
    <property type="entry name" value="PDZ_SHANK1_3-like"/>
    <property type="match status" value="1"/>
</dbReference>
<feature type="compositionally biased region" description="Low complexity" evidence="6">
    <location>
        <begin position="1331"/>
        <end position="1343"/>
    </location>
</feature>
<feature type="repeat" description="ANK" evidence="4">
    <location>
        <begin position="189"/>
        <end position="221"/>
    </location>
</feature>
<feature type="compositionally biased region" description="Basic and acidic residues" evidence="6">
    <location>
        <begin position="1410"/>
        <end position="1429"/>
    </location>
</feature>
<feature type="region of interest" description="Disordered" evidence="6">
    <location>
        <begin position="958"/>
        <end position="1458"/>
    </location>
</feature>
<dbReference type="SMART" id="SM00248">
    <property type="entry name" value="ANK"/>
    <property type="match status" value="5"/>
</dbReference>
<feature type="domain" description="SH3" evidence="7">
    <location>
        <begin position="479"/>
        <end position="538"/>
    </location>
</feature>
<dbReference type="InterPro" id="IPR001452">
    <property type="entry name" value="SH3_domain"/>
</dbReference>
<name>A0A423SQS6_PENVA</name>
<comment type="subcellular location">
    <subcellularLocation>
        <location evidence="3">Postsynaptic density</location>
    </subcellularLocation>
</comment>
<evidence type="ECO:0000259" key="7">
    <source>
        <dbReference type="PROSITE" id="PS50002"/>
    </source>
</evidence>
<evidence type="ECO:0000313" key="11">
    <source>
        <dbReference type="Proteomes" id="UP000283509"/>
    </source>
</evidence>
<feature type="compositionally biased region" description="Polar residues" evidence="6">
    <location>
        <begin position="1106"/>
        <end position="1115"/>
    </location>
</feature>
<dbReference type="PROSITE" id="PS50002">
    <property type="entry name" value="SH3"/>
    <property type="match status" value="1"/>
</dbReference>
<keyword evidence="11" id="KW-1185">Reference proteome</keyword>
<accession>A0A423SQS6</accession>
<evidence type="ECO:0000256" key="4">
    <source>
        <dbReference type="PROSITE-ProRule" id="PRU00023"/>
    </source>
</evidence>
<gene>
    <name evidence="10" type="ORF">C7M84_015427</name>
</gene>
<dbReference type="SMART" id="SM00228">
    <property type="entry name" value="PDZ"/>
    <property type="match status" value="1"/>
</dbReference>
<evidence type="ECO:0000256" key="6">
    <source>
        <dbReference type="SAM" id="MobiDB-lite"/>
    </source>
</evidence>
<dbReference type="PANTHER" id="PTHR24135:SF28">
    <property type="entry name" value="LD13733P"/>
    <property type="match status" value="1"/>
</dbReference>
<comment type="caution">
    <text evidence="10">The sequence shown here is derived from an EMBL/GenBank/DDBJ whole genome shotgun (WGS) entry which is preliminary data.</text>
</comment>
<feature type="compositionally biased region" description="Polar residues" evidence="6">
    <location>
        <begin position="958"/>
        <end position="981"/>
    </location>
</feature>
<feature type="compositionally biased region" description="Low complexity" evidence="6">
    <location>
        <begin position="1379"/>
        <end position="1393"/>
    </location>
</feature>
<dbReference type="OrthoDB" id="445896at2759"/>
<feature type="domain" description="PDZ" evidence="9">
    <location>
        <begin position="587"/>
        <end position="679"/>
    </location>
</feature>
<feature type="compositionally biased region" description="Pro residues" evidence="6">
    <location>
        <begin position="802"/>
        <end position="811"/>
    </location>
</feature>
<dbReference type="PROSITE" id="PS50088">
    <property type="entry name" value="ANK_REPEAT"/>
    <property type="match status" value="2"/>
</dbReference>
<dbReference type="STRING" id="6689.A0A423SQS6"/>
<feature type="compositionally biased region" description="Low complexity" evidence="6">
    <location>
        <begin position="392"/>
        <end position="420"/>
    </location>
</feature>
<dbReference type="GO" id="GO:0014069">
    <property type="term" value="C:postsynaptic density"/>
    <property type="evidence" value="ECO:0007669"/>
    <property type="project" value="UniProtKB-SubCell"/>
</dbReference>
<feature type="region of interest" description="Disordered" evidence="6">
    <location>
        <begin position="353"/>
        <end position="422"/>
    </location>
</feature>
<dbReference type="PANTHER" id="PTHR24135">
    <property type="entry name" value="SH3 AND MULTIPLE ANKYRIN REPEAT DOMAINS PROTEIN"/>
    <property type="match status" value="1"/>
</dbReference>
<dbReference type="PROSITE" id="PS50105">
    <property type="entry name" value="SAM_DOMAIN"/>
    <property type="match status" value="1"/>
</dbReference>
<feature type="compositionally biased region" description="Low complexity" evidence="6">
    <location>
        <begin position="747"/>
        <end position="770"/>
    </location>
</feature>
<proteinExistence type="predicted"/>
<dbReference type="PROSITE" id="PS50297">
    <property type="entry name" value="ANK_REP_REGION"/>
    <property type="match status" value="2"/>
</dbReference>
<dbReference type="SMART" id="SM00326">
    <property type="entry name" value="SH3"/>
    <property type="match status" value="1"/>
</dbReference>
<dbReference type="Gene3D" id="1.10.150.50">
    <property type="entry name" value="Transcription Factor, Ets-1"/>
    <property type="match status" value="1"/>
</dbReference>
<feature type="region of interest" description="Disordered" evidence="6">
    <location>
        <begin position="886"/>
        <end position="929"/>
    </location>
</feature>
<dbReference type="SUPFAM" id="SSF50156">
    <property type="entry name" value="PDZ domain-like"/>
    <property type="match status" value="1"/>
</dbReference>
<dbReference type="GO" id="GO:0035255">
    <property type="term" value="F:ionotropic glutamate receptor binding"/>
    <property type="evidence" value="ECO:0007669"/>
    <property type="project" value="TreeGrafter"/>
</dbReference>
<dbReference type="Pfam" id="PF07653">
    <property type="entry name" value="SH3_2"/>
    <property type="match status" value="1"/>
</dbReference>
<dbReference type="SUPFAM" id="SSF47769">
    <property type="entry name" value="SAM/Pointed domain"/>
    <property type="match status" value="1"/>
</dbReference>
<feature type="compositionally biased region" description="Basic and acidic residues" evidence="6">
    <location>
        <begin position="1269"/>
        <end position="1278"/>
    </location>
</feature>
<reference evidence="10 11" key="2">
    <citation type="submission" date="2019-01" db="EMBL/GenBank/DDBJ databases">
        <title>The decoding of complex shrimp genome reveals the adaptation for benthos swimmer, frequently molting mechanism and breeding impact on genome.</title>
        <authorList>
            <person name="Sun Y."/>
            <person name="Gao Y."/>
            <person name="Yu Y."/>
        </authorList>
    </citation>
    <scope>NUCLEOTIDE SEQUENCE [LARGE SCALE GENOMIC DNA]</scope>
    <source>
        <tissue evidence="10">Muscle</tissue>
    </source>
</reference>
<dbReference type="Gene3D" id="2.30.42.10">
    <property type="match status" value="1"/>
</dbReference>
<evidence type="ECO:0000259" key="8">
    <source>
        <dbReference type="PROSITE" id="PS50105"/>
    </source>
</evidence>